<evidence type="ECO:0000256" key="1">
    <source>
        <dbReference type="ARBA" id="ARBA00004141"/>
    </source>
</evidence>
<dbReference type="SUPFAM" id="SSF103481">
    <property type="entry name" value="Multidrug resistance efflux transporter EmrE"/>
    <property type="match status" value="2"/>
</dbReference>
<evidence type="ECO:0000313" key="8">
    <source>
        <dbReference type="EMBL" id="PVY58907.1"/>
    </source>
</evidence>
<keyword evidence="3 6" id="KW-0812">Transmembrane</keyword>
<gene>
    <name evidence="8" type="ORF">C7373_103195</name>
</gene>
<evidence type="ECO:0000256" key="5">
    <source>
        <dbReference type="ARBA" id="ARBA00023136"/>
    </source>
</evidence>
<feature type="transmembrane region" description="Helical" evidence="6">
    <location>
        <begin position="161"/>
        <end position="180"/>
    </location>
</feature>
<feature type="transmembrane region" description="Helical" evidence="6">
    <location>
        <begin position="35"/>
        <end position="54"/>
    </location>
</feature>
<feature type="transmembrane region" description="Helical" evidence="6">
    <location>
        <begin position="66"/>
        <end position="82"/>
    </location>
</feature>
<dbReference type="Proteomes" id="UP000245778">
    <property type="component" value="Unassembled WGS sequence"/>
</dbReference>
<keyword evidence="5 6" id="KW-0472">Membrane</keyword>
<evidence type="ECO:0000256" key="6">
    <source>
        <dbReference type="SAM" id="Phobius"/>
    </source>
</evidence>
<feature type="transmembrane region" description="Helical" evidence="6">
    <location>
        <begin position="9"/>
        <end position="29"/>
    </location>
</feature>
<comment type="subcellular location">
    <subcellularLocation>
        <location evidence="1">Membrane</location>
        <topology evidence="1">Multi-pass membrane protein</topology>
    </subcellularLocation>
</comment>
<dbReference type="PANTHER" id="PTHR32322">
    <property type="entry name" value="INNER MEMBRANE TRANSPORTER"/>
    <property type="match status" value="1"/>
</dbReference>
<protein>
    <submittedName>
        <fullName evidence="8">Drug/metabolite transporter (DMT)-like permease</fullName>
    </submittedName>
</protein>
<feature type="domain" description="EamA" evidence="7">
    <location>
        <begin position="159"/>
        <end position="232"/>
    </location>
</feature>
<dbReference type="GO" id="GO:0016020">
    <property type="term" value="C:membrane"/>
    <property type="evidence" value="ECO:0007669"/>
    <property type="project" value="UniProtKB-SubCell"/>
</dbReference>
<sequence length="250" mass="26791">MSEKTSGHVCALVTILIWGTTFISTRVLLDTLTPLEILFGRFLLGYLALVMVRPRMLRPGGLRRELLFAAAGLCGVPLYFLLENLALTYTLASNVGVVVSVSPVFTALLAHLFLDGERLTARFFAGFAAAMGGICLVTFQGADLRLEPLGDMLALLAGPGVLPNLLYLGLGASALCFVTWNRAVSVLGAMRTSVYIYLVPFITVLFSALILKEPFTPKMAGGMALTLAGVLLSEGKFPGRRKEAASFGRE</sequence>
<organism evidence="8 9">
    <name type="scientific">Intestinimonas butyriciproducens</name>
    <dbReference type="NCBI Taxonomy" id="1297617"/>
    <lineage>
        <taxon>Bacteria</taxon>
        <taxon>Bacillati</taxon>
        <taxon>Bacillota</taxon>
        <taxon>Clostridia</taxon>
        <taxon>Eubacteriales</taxon>
        <taxon>Intestinimonas</taxon>
    </lineage>
</organism>
<reference evidence="8 9" key="1">
    <citation type="submission" date="2018-04" db="EMBL/GenBank/DDBJ databases">
        <title>Genomic Encyclopedia of Type Strains, Phase IV (KMG-IV): sequencing the most valuable type-strain genomes for metagenomic binning, comparative biology and taxonomic classification.</title>
        <authorList>
            <person name="Goeker M."/>
        </authorList>
    </citation>
    <scope>NUCLEOTIDE SEQUENCE [LARGE SCALE GENOMIC DNA]</scope>
    <source>
        <strain evidence="8 9">DSM 26588</strain>
    </source>
</reference>
<dbReference type="InterPro" id="IPR000620">
    <property type="entry name" value="EamA_dom"/>
</dbReference>
<feature type="transmembrane region" description="Helical" evidence="6">
    <location>
        <begin position="192"/>
        <end position="211"/>
    </location>
</feature>
<dbReference type="InterPro" id="IPR050638">
    <property type="entry name" value="AA-Vitamin_Transporters"/>
</dbReference>
<dbReference type="Gene3D" id="1.10.3730.20">
    <property type="match status" value="1"/>
</dbReference>
<feature type="domain" description="EamA" evidence="7">
    <location>
        <begin position="6"/>
        <end position="138"/>
    </location>
</feature>
<dbReference type="PANTHER" id="PTHR32322:SF2">
    <property type="entry name" value="EAMA DOMAIN-CONTAINING PROTEIN"/>
    <property type="match status" value="1"/>
</dbReference>
<evidence type="ECO:0000259" key="7">
    <source>
        <dbReference type="Pfam" id="PF00892"/>
    </source>
</evidence>
<dbReference type="Pfam" id="PF00892">
    <property type="entry name" value="EamA"/>
    <property type="match status" value="2"/>
</dbReference>
<dbReference type="InterPro" id="IPR037185">
    <property type="entry name" value="EmrE-like"/>
</dbReference>
<accession>A0A2U1CDP6</accession>
<dbReference type="AlphaFoldDB" id="A0A2U1CDP6"/>
<evidence type="ECO:0000313" key="9">
    <source>
        <dbReference type="Proteomes" id="UP000245778"/>
    </source>
</evidence>
<keyword evidence="4 6" id="KW-1133">Transmembrane helix</keyword>
<name>A0A2U1CDP6_9FIRM</name>
<proteinExistence type="inferred from homology"/>
<feature type="transmembrane region" description="Helical" evidence="6">
    <location>
        <begin position="121"/>
        <end position="141"/>
    </location>
</feature>
<evidence type="ECO:0000256" key="2">
    <source>
        <dbReference type="ARBA" id="ARBA00007362"/>
    </source>
</evidence>
<feature type="transmembrane region" description="Helical" evidence="6">
    <location>
        <begin position="94"/>
        <end position="114"/>
    </location>
</feature>
<evidence type="ECO:0000256" key="3">
    <source>
        <dbReference type="ARBA" id="ARBA00022692"/>
    </source>
</evidence>
<evidence type="ECO:0000256" key="4">
    <source>
        <dbReference type="ARBA" id="ARBA00022989"/>
    </source>
</evidence>
<comment type="similarity">
    <text evidence="2">Belongs to the EamA transporter family.</text>
</comment>
<comment type="caution">
    <text evidence="8">The sequence shown here is derived from an EMBL/GenBank/DDBJ whole genome shotgun (WGS) entry which is preliminary data.</text>
</comment>
<dbReference type="EMBL" id="QEKK01000003">
    <property type="protein sequence ID" value="PVY58907.1"/>
    <property type="molecule type" value="Genomic_DNA"/>
</dbReference>